<keyword evidence="1" id="KW-0378">Hydrolase</keyword>
<feature type="chain" id="PRO_5045261318" evidence="2">
    <location>
        <begin position="26"/>
        <end position="229"/>
    </location>
</feature>
<evidence type="ECO:0000313" key="4">
    <source>
        <dbReference type="Proteomes" id="UP001597249"/>
    </source>
</evidence>
<evidence type="ECO:0000256" key="1">
    <source>
        <dbReference type="ARBA" id="ARBA00022801"/>
    </source>
</evidence>
<reference evidence="4" key="1">
    <citation type="journal article" date="2019" name="Int. J. Syst. Evol. Microbiol.">
        <title>The Global Catalogue of Microorganisms (GCM) 10K type strain sequencing project: providing services to taxonomists for standard genome sequencing and annotation.</title>
        <authorList>
            <consortium name="The Broad Institute Genomics Platform"/>
            <consortium name="The Broad Institute Genome Sequencing Center for Infectious Disease"/>
            <person name="Wu L."/>
            <person name="Ma J."/>
        </authorList>
    </citation>
    <scope>NUCLEOTIDE SEQUENCE [LARGE SCALE GENOMIC DNA]</scope>
    <source>
        <strain evidence="4">CCM 8911</strain>
    </source>
</reference>
<evidence type="ECO:0000256" key="2">
    <source>
        <dbReference type="SAM" id="SignalP"/>
    </source>
</evidence>
<keyword evidence="4" id="KW-1185">Reference proteome</keyword>
<protein>
    <submittedName>
        <fullName evidence="3">Sortase domain-bontaining protein</fullName>
    </submittedName>
</protein>
<dbReference type="Gene3D" id="2.40.260.10">
    <property type="entry name" value="Sortase"/>
    <property type="match status" value="1"/>
</dbReference>
<accession>A0ABW4BAB2</accession>
<gene>
    <name evidence="3" type="ORF">ACFQ3L_10260</name>
</gene>
<dbReference type="Pfam" id="PF04203">
    <property type="entry name" value="Sortase"/>
    <property type="match status" value="1"/>
</dbReference>
<dbReference type="EMBL" id="JBHTMO010000036">
    <property type="protein sequence ID" value="MFD1393947.1"/>
    <property type="molecule type" value="Genomic_DNA"/>
</dbReference>
<dbReference type="InterPro" id="IPR005754">
    <property type="entry name" value="Sortase"/>
</dbReference>
<keyword evidence="2" id="KW-0732">Signal</keyword>
<dbReference type="Proteomes" id="UP001597249">
    <property type="component" value="Unassembled WGS sequence"/>
</dbReference>
<evidence type="ECO:0000313" key="3">
    <source>
        <dbReference type="EMBL" id="MFD1393947.1"/>
    </source>
</evidence>
<organism evidence="3 4">
    <name type="scientific">Lacticaseibacillus jixianensis</name>
    <dbReference type="NCBI Taxonomy" id="2486012"/>
    <lineage>
        <taxon>Bacteria</taxon>
        <taxon>Bacillati</taxon>
        <taxon>Bacillota</taxon>
        <taxon>Bacilli</taxon>
        <taxon>Lactobacillales</taxon>
        <taxon>Lactobacillaceae</taxon>
        <taxon>Lacticaseibacillus</taxon>
    </lineage>
</organism>
<dbReference type="InterPro" id="IPR023365">
    <property type="entry name" value="Sortase_dom-sf"/>
</dbReference>
<comment type="caution">
    <text evidence="3">The sequence shown here is derived from an EMBL/GenBank/DDBJ whole genome shotgun (WGS) entry which is preliminary data.</text>
</comment>
<sequence length="229" mass="24221">MKLNKQVLLLGAVVVLALGFGASNAAADASEAAPVAAHVAASATATASHRETLASTSRRTKTVKRVAVRRVIKRATPAQKAAAKAASIRRTTGERYVGTISGLGHATDVIQGSLTRTKAPARAGMAMTWGGATRMTTTDGLTSEIAGHAKSNTFAWIMRLRNGSRVSVTDAQGRSRSYRVYMTDNVNDDGYSVKNGADRLNSIISAHQGEKVVLQTCITNTVNRLVWAR</sequence>
<name>A0ABW4BAB2_9LACO</name>
<feature type="signal peptide" evidence="2">
    <location>
        <begin position="1"/>
        <end position="25"/>
    </location>
</feature>
<dbReference type="RefSeq" id="WP_125586366.1">
    <property type="nucleotide sequence ID" value="NZ_JBHTMO010000036.1"/>
</dbReference>
<proteinExistence type="predicted"/>